<sequence>MYFKSQLFRISYEFLVADTTDFLTVNGSIISSVLKFSNTCCWGVKIYHARLEIVHATREMFTYNHLQEYDYDQILLDKFIWPLAKNNVLAHDSYCCTKMKPTKPFPLQRKDRLFVGARVIFNSTRTEELGDMEECPPQCRQSNYVSSKWNFC</sequence>
<keyword evidence="2" id="KW-1185">Reference proteome</keyword>
<organism evidence="1 2">
    <name type="scientific">Daphnia magna</name>
    <dbReference type="NCBI Taxonomy" id="35525"/>
    <lineage>
        <taxon>Eukaryota</taxon>
        <taxon>Metazoa</taxon>
        <taxon>Ecdysozoa</taxon>
        <taxon>Arthropoda</taxon>
        <taxon>Crustacea</taxon>
        <taxon>Branchiopoda</taxon>
        <taxon>Diplostraca</taxon>
        <taxon>Cladocera</taxon>
        <taxon>Anomopoda</taxon>
        <taxon>Daphniidae</taxon>
        <taxon>Daphnia</taxon>
    </lineage>
</organism>
<dbReference type="AlphaFoldDB" id="A0A162RJA9"/>
<name>A0A162RJA9_9CRUS</name>
<reference evidence="1 2" key="1">
    <citation type="submission" date="2016-03" db="EMBL/GenBank/DDBJ databases">
        <title>EvidentialGene: Evidence-directed Construction of Genes on Genomes.</title>
        <authorList>
            <person name="Gilbert D.G."/>
            <person name="Choi J.-H."/>
            <person name="Mockaitis K."/>
            <person name="Colbourne J."/>
            <person name="Pfrender M."/>
        </authorList>
    </citation>
    <scope>NUCLEOTIDE SEQUENCE [LARGE SCALE GENOMIC DNA]</scope>
    <source>
        <strain evidence="1 2">Xinb3</strain>
        <tissue evidence="1">Complete organism</tissue>
    </source>
</reference>
<dbReference type="EMBL" id="LRGB01000153">
    <property type="protein sequence ID" value="KZS20554.1"/>
    <property type="molecule type" value="Genomic_DNA"/>
</dbReference>
<evidence type="ECO:0000313" key="1">
    <source>
        <dbReference type="EMBL" id="KZS20554.1"/>
    </source>
</evidence>
<gene>
    <name evidence="1" type="ORF">APZ42_012727</name>
</gene>
<evidence type="ECO:0000313" key="2">
    <source>
        <dbReference type="Proteomes" id="UP000076858"/>
    </source>
</evidence>
<accession>A0A162RJA9</accession>
<proteinExistence type="predicted"/>
<dbReference type="Proteomes" id="UP000076858">
    <property type="component" value="Unassembled WGS sequence"/>
</dbReference>
<comment type="caution">
    <text evidence="1">The sequence shown here is derived from an EMBL/GenBank/DDBJ whole genome shotgun (WGS) entry which is preliminary data.</text>
</comment>
<protein>
    <submittedName>
        <fullName evidence="1">Uncharacterized protein</fullName>
    </submittedName>
</protein>